<feature type="domain" description="HTH cro/C1-type" evidence="1">
    <location>
        <begin position="36"/>
        <end position="90"/>
    </location>
</feature>
<evidence type="ECO:0000313" key="3">
    <source>
        <dbReference type="Proteomes" id="UP000014113"/>
    </source>
</evidence>
<dbReference type="RefSeq" id="WP_016182689.1">
    <property type="nucleotide sequence ID" value="NZ_JXKI01000014.1"/>
</dbReference>
<dbReference type="OrthoDB" id="2224162at2"/>
<dbReference type="Gene3D" id="1.10.260.40">
    <property type="entry name" value="lambda repressor-like DNA-binding domains"/>
    <property type="match status" value="1"/>
</dbReference>
<proteinExistence type="predicted"/>
<gene>
    <name evidence="2" type="ORF">I568_01124</name>
</gene>
<dbReference type="InterPro" id="IPR010982">
    <property type="entry name" value="Lambda_DNA-bd_dom_sf"/>
</dbReference>
<evidence type="ECO:0000259" key="1">
    <source>
        <dbReference type="PROSITE" id="PS50943"/>
    </source>
</evidence>
<reference evidence="2 3" key="1">
    <citation type="submission" date="2013-03" db="EMBL/GenBank/DDBJ databases">
        <title>The Genome Sequence of Enterococcus columbae ATCC_51263 (PacBio/Illumina hybrid assembly).</title>
        <authorList>
            <consortium name="The Broad Institute Genomics Platform"/>
            <consortium name="The Broad Institute Genome Sequencing Center for Infectious Disease"/>
            <person name="Earl A."/>
            <person name="Russ C."/>
            <person name="Gilmore M."/>
            <person name="Surin D."/>
            <person name="Walker B."/>
            <person name="Young S."/>
            <person name="Zeng Q."/>
            <person name="Gargeya S."/>
            <person name="Fitzgerald M."/>
            <person name="Haas B."/>
            <person name="Abouelleil A."/>
            <person name="Allen A.W."/>
            <person name="Alvarado L."/>
            <person name="Arachchi H.M."/>
            <person name="Berlin A.M."/>
            <person name="Chapman S.B."/>
            <person name="Gainer-Dewar J."/>
            <person name="Goldberg J."/>
            <person name="Griggs A."/>
            <person name="Gujja S."/>
            <person name="Hansen M."/>
            <person name="Howarth C."/>
            <person name="Imamovic A."/>
            <person name="Ireland A."/>
            <person name="Larimer J."/>
            <person name="McCowan C."/>
            <person name="Murphy C."/>
            <person name="Pearson M."/>
            <person name="Poon T.W."/>
            <person name="Priest M."/>
            <person name="Roberts A."/>
            <person name="Saif S."/>
            <person name="Shea T."/>
            <person name="Sisk P."/>
            <person name="Sykes S."/>
            <person name="Wortman J."/>
            <person name="Nusbaum C."/>
            <person name="Birren B."/>
        </authorList>
    </citation>
    <scope>NUCLEOTIDE SEQUENCE [LARGE SCALE GENOMIC DNA]</scope>
    <source>
        <strain evidence="2 3">ATCC 51263</strain>
    </source>
</reference>
<dbReference type="AlphaFoldDB" id="S0KU07"/>
<keyword evidence="3" id="KW-1185">Reference proteome</keyword>
<dbReference type="SMART" id="SM00530">
    <property type="entry name" value="HTH_XRE"/>
    <property type="match status" value="1"/>
</dbReference>
<dbReference type="CDD" id="cd00093">
    <property type="entry name" value="HTH_XRE"/>
    <property type="match status" value="1"/>
</dbReference>
<dbReference type="PROSITE" id="PS50943">
    <property type="entry name" value="HTH_CROC1"/>
    <property type="match status" value="1"/>
</dbReference>
<dbReference type="InterPro" id="IPR001387">
    <property type="entry name" value="Cro/C1-type_HTH"/>
</dbReference>
<dbReference type="PATRIC" id="fig|1121865.3.peg.519"/>
<organism evidence="2 3">
    <name type="scientific">Enterococcus columbae DSM 7374 = ATCC 51263</name>
    <dbReference type="NCBI Taxonomy" id="1121865"/>
    <lineage>
        <taxon>Bacteria</taxon>
        <taxon>Bacillati</taxon>
        <taxon>Bacillota</taxon>
        <taxon>Bacilli</taxon>
        <taxon>Lactobacillales</taxon>
        <taxon>Enterococcaceae</taxon>
        <taxon>Enterococcus</taxon>
    </lineage>
</organism>
<accession>S0KU07</accession>
<name>S0KU07_9ENTE</name>
<dbReference type="GO" id="GO:0003677">
    <property type="term" value="F:DNA binding"/>
    <property type="evidence" value="ECO:0007669"/>
    <property type="project" value="InterPro"/>
</dbReference>
<evidence type="ECO:0000313" key="2">
    <source>
        <dbReference type="EMBL" id="EOW84628.1"/>
    </source>
</evidence>
<sequence>MPTIKFDDYLTEYLKNKKAKEMFELENAKLESAVALMKARENAGLTQRELAELANVPQSTISRIEKGYNTSFDTLSKIASALGKQLKVEFA</sequence>
<dbReference type="SUPFAM" id="SSF47413">
    <property type="entry name" value="lambda repressor-like DNA-binding domains"/>
    <property type="match status" value="1"/>
</dbReference>
<dbReference type="EMBL" id="ASWJ01000004">
    <property type="protein sequence ID" value="EOW84628.1"/>
    <property type="molecule type" value="Genomic_DNA"/>
</dbReference>
<comment type="caution">
    <text evidence="2">The sequence shown here is derived from an EMBL/GenBank/DDBJ whole genome shotgun (WGS) entry which is preliminary data.</text>
</comment>
<dbReference type="Proteomes" id="UP000014113">
    <property type="component" value="Unassembled WGS sequence"/>
</dbReference>
<protein>
    <recommendedName>
        <fullName evidence="1">HTH cro/C1-type domain-containing protein</fullName>
    </recommendedName>
</protein>
<dbReference type="Pfam" id="PF01381">
    <property type="entry name" value="HTH_3"/>
    <property type="match status" value="1"/>
</dbReference>
<dbReference type="eggNOG" id="COG1813">
    <property type="taxonomic scope" value="Bacteria"/>
</dbReference>
<dbReference type="STRING" id="1121865.OMW_00526"/>